<dbReference type="EMBL" id="ML975308">
    <property type="protein sequence ID" value="KAF1834066.1"/>
    <property type="molecule type" value="Genomic_DNA"/>
</dbReference>
<dbReference type="Proteomes" id="UP000800040">
    <property type="component" value="Unassembled WGS sequence"/>
</dbReference>
<evidence type="ECO:0000259" key="2">
    <source>
        <dbReference type="Pfam" id="PF13013"/>
    </source>
</evidence>
<feature type="domain" description="F-box" evidence="2">
    <location>
        <begin position="49"/>
        <end position="132"/>
    </location>
</feature>
<name>A0A6A5KEJ1_9PLEO</name>
<evidence type="ECO:0000256" key="1">
    <source>
        <dbReference type="SAM" id="MobiDB-lite"/>
    </source>
</evidence>
<evidence type="ECO:0000313" key="4">
    <source>
        <dbReference type="Proteomes" id="UP000800040"/>
    </source>
</evidence>
<sequence length="307" mass="34904">MIEAVGSKSGNKTAGTKRAAGNSESRLPQKRQKTKDIPEPAKQPEHPWAVDPDQVFRFTDLPGELRNRIYEVAAEWSYRWFPPTFLKPKKTRRGKSTSCDEDRTSGREPLPHLGLTQTCTLIRTEFRPLWLSTNRFPLYVLDGYFKAFFPAPLRASQTAAEVRTRIATYYNPAGNLRLWINKVSLADIDVLQLLKFSNRFPAYKFTVKAGLPVITPKTVASITALVENKNSTWIKHIKQHIITQVRIKINDPNDDDRLHVVIKESHAPKWAKSYLGLGHTRRRAKYWGASVGLGDAGWYLTVGVDYS</sequence>
<dbReference type="PANTHER" id="PTHR42085">
    <property type="entry name" value="F-BOX DOMAIN-CONTAINING PROTEIN"/>
    <property type="match status" value="1"/>
</dbReference>
<protein>
    <recommendedName>
        <fullName evidence="2">F-box domain-containing protein</fullName>
    </recommendedName>
</protein>
<keyword evidence="4" id="KW-1185">Reference proteome</keyword>
<dbReference type="AlphaFoldDB" id="A0A6A5KEJ1"/>
<feature type="compositionally biased region" description="Basic and acidic residues" evidence="1">
    <location>
        <begin position="98"/>
        <end position="110"/>
    </location>
</feature>
<gene>
    <name evidence="3" type="ORF">BDW02DRAFT_569464</name>
</gene>
<dbReference type="Pfam" id="PF13013">
    <property type="entry name" value="F-box-like_2"/>
    <property type="match status" value="1"/>
</dbReference>
<proteinExistence type="predicted"/>
<dbReference type="OrthoDB" id="3801343at2759"/>
<feature type="region of interest" description="Disordered" evidence="1">
    <location>
        <begin position="1"/>
        <end position="49"/>
    </location>
</feature>
<evidence type="ECO:0000313" key="3">
    <source>
        <dbReference type="EMBL" id="KAF1834066.1"/>
    </source>
</evidence>
<feature type="compositionally biased region" description="Basic and acidic residues" evidence="1">
    <location>
        <begin position="34"/>
        <end position="45"/>
    </location>
</feature>
<organism evidence="3 4">
    <name type="scientific">Decorospora gaudefroyi</name>
    <dbReference type="NCBI Taxonomy" id="184978"/>
    <lineage>
        <taxon>Eukaryota</taxon>
        <taxon>Fungi</taxon>
        <taxon>Dikarya</taxon>
        <taxon>Ascomycota</taxon>
        <taxon>Pezizomycotina</taxon>
        <taxon>Dothideomycetes</taxon>
        <taxon>Pleosporomycetidae</taxon>
        <taxon>Pleosporales</taxon>
        <taxon>Pleosporineae</taxon>
        <taxon>Pleosporaceae</taxon>
        <taxon>Decorospora</taxon>
    </lineage>
</organism>
<dbReference type="InterPro" id="IPR038883">
    <property type="entry name" value="AN11006-like"/>
</dbReference>
<dbReference type="PANTHER" id="PTHR42085:SF1">
    <property type="entry name" value="F-BOX DOMAIN-CONTAINING PROTEIN"/>
    <property type="match status" value="1"/>
</dbReference>
<reference evidence="3" key="1">
    <citation type="submission" date="2020-01" db="EMBL/GenBank/DDBJ databases">
        <authorList>
            <consortium name="DOE Joint Genome Institute"/>
            <person name="Haridas S."/>
            <person name="Albert R."/>
            <person name="Binder M."/>
            <person name="Bloem J."/>
            <person name="Labutti K."/>
            <person name="Salamov A."/>
            <person name="Andreopoulos B."/>
            <person name="Baker S.E."/>
            <person name="Barry K."/>
            <person name="Bills G."/>
            <person name="Bluhm B.H."/>
            <person name="Cannon C."/>
            <person name="Castanera R."/>
            <person name="Culley D.E."/>
            <person name="Daum C."/>
            <person name="Ezra D."/>
            <person name="Gonzalez J.B."/>
            <person name="Henrissat B."/>
            <person name="Kuo A."/>
            <person name="Liang C."/>
            <person name="Lipzen A."/>
            <person name="Lutzoni F."/>
            <person name="Magnuson J."/>
            <person name="Mondo S."/>
            <person name="Nolan M."/>
            <person name="Ohm R."/>
            <person name="Pangilinan J."/>
            <person name="Park H.-J."/>
            <person name="Ramirez L."/>
            <person name="Alfaro M."/>
            <person name="Sun H."/>
            <person name="Tritt A."/>
            <person name="Yoshinaga Y."/>
            <person name="Zwiers L.-H."/>
            <person name="Turgeon B.G."/>
            <person name="Goodwin S.B."/>
            <person name="Spatafora J.W."/>
            <person name="Crous P.W."/>
            <person name="Grigoriev I.V."/>
        </authorList>
    </citation>
    <scope>NUCLEOTIDE SEQUENCE</scope>
    <source>
        <strain evidence="3">P77</strain>
    </source>
</reference>
<feature type="region of interest" description="Disordered" evidence="1">
    <location>
        <begin position="89"/>
        <end position="110"/>
    </location>
</feature>
<accession>A0A6A5KEJ1</accession>
<dbReference type="InterPro" id="IPR001810">
    <property type="entry name" value="F-box_dom"/>
</dbReference>